<keyword evidence="7" id="KW-1185">Reference proteome</keyword>
<dbReference type="KEGG" id="bgok:Pr1d_32270"/>
<keyword evidence="2" id="KW-0677">Repeat</keyword>
<keyword evidence="4" id="KW-0175">Coiled coil</keyword>
<proteinExistence type="predicted"/>
<dbReference type="InterPro" id="IPR011044">
    <property type="entry name" value="Quino_amine_DH_bsu"/>
</dbReference>
<feature type="coiled-coil region" evidence="4">
    <location>
        <begin position="72"/>
        <end position="106"/>
    </location>
</feature>
<evidence type="ECO:0000256" key="2">
    <source>
        <dbReference type="ARBA" id="ARBA00022737"/>
    </source>
</evidence>
<dbReference type="PANTHER" id="PTHR44019">
    <property type="entry name" value="WD REPEAT-CONTAINING PROTEIN 55"/>
    <property type="match status" value="1"/>
</dbReference>
<dbReference type="OrthoDB" id="226265at2"/>
<evidence type="ECO:0000256" key="1">
    <source>
        <dbReference type="ARBA" id="ARBA00022574"/>
    </source>
</evidence>
<dbReference type="EMBL" id="CP042913">
    <property type="protein sequence ID" value="QEG35919.1"/>
    <property type="molecule type" value="Genomic_DNA"/>
</dbReference>
<gene>
    <name evidence="6" type="ORF">Pr1d_32270</name>
</gene>
<dbReference type="SMART" id="SM00320">
    <property type="entry name" value="WD40"/>
    <property type="match status" value="6"/>
</dbReference>
<reference evidence="6 7" key="1">
    <citation type="submission" date="2019-08" db="EMBL/GenBank/DDBJ databases">
        <title>Deep-cultivation of Planctomycetes and their phenomic and genomic characterization uncovers novel biology.</title>
        <authorList>
            <person name="Wiegand S."/>
            <person name="Jogler M."/>
            <person name="Boedeker C."/>
            <person name="Pinto D."/>
            <person name="Vollmers J."/>
            <person name="Rivas-Marin E."/>
            <person name="Kohn T."/>
            <person name="Peeters S.H."/>
            <person name="Heuer A."/>
            <person name="Rast P."/>
            <person name="Oberbeckmann S."/>
            <person name="Bunk B."/>
            <person name="Jeske O."/>
            <person name="Meyerdierks A."/>
            <person name="Storesund J.E."/>
            <person name="Kallscheuer N."/>
            <person name="Luecker S."/>
            <person name="Lage O.M."/>
            <person name="Pohl T."/>
            <person name="Merkel B.J."/>
            <person name="Hornburger P."/>
            <person name="Mueller R.-W."/>
            <person name="Bruemmer F."/>
            <person name="Labrenz M."/>
            <person name="Spormann A.M."/>
            <person name="Op den Camp H."/>
            <person name="Overmann J."/>
            <person name="Amann R."/>
            <person name="Jetten M.S.M."/>
            <person name="Mascher T."/>
            <person name="Medema M.H."/>
            <person name="Devos D.P."/>
            <person name="Kaster A.-K."/>
            <person name="Ovreas L."/>
            <person name="Rohde M."/>
            <person name="Galperin M.Y."/>
            <person name="Jogler C."/>
        </authorList>
    </citation>
    <scope>NUCLEOTIDE SEQUENCE [LARGE SCALE GENOMIC DNA]</scope>
    <source>
        <strain evidence="6 7">Pr1d</strain>
    </source>
</reference>
<feature type="transmembrane region" description="Helical" evidence="5">
    <location>
        <begin position="36"/>
        <end position="59"/>
    </location>
</feature>
<evidence type="ECO:0000256" key="4">
    <source>
        <dbReference type="SAM" id="Coils"/>
    </source>
</evidence>
<dbReference type="SUPFAM" id="SSF50998">
    <property type="entry name" value="Quinoprotein alcohol dehydrogenase-like"/>
    <property type="match status" value="1"/>
</dbReference>
<dbReference type="InterPro" id="IPR015943">
    <property type="entry name" value="WD40/YVTN_repeat-like_dom_sf"/>
</dbReference>
<keyword evidence="5" id="KW-1133">Transmembrane helix</keyword>
<keyword evidence="5" id="KW-0812">Transmembrane</keyword>
<name>A0A5B9QDP4_9BACT</name>
<dbReference type="PROSITE" id="PS50294">
    <property type="entry name" value="WD_REPEATS_REGION"/>
    <property type="match status" value="2"/>
</dbReference>
<evidence type="ECO:0000256" key="3">
    <source>
        <dbReference type="PROSITE-ProRule" id="PRU00221"/>
    </source>
</evidence>
<dbReference type="InterPro" id="IPR050505">
    <property type="entry name" value="WDR55/POC1"/>
</dbReference>
<keyword evidence="1 3" id="KW-0853">WD repeat</keyword>
<evidence type="ECO:0000256" key="5">
    <source>
        <dbReference type="SAM" id="Phobius"/>
    </source>
</evidence>
<feature type="repeat" description="WD" evidence="3">
    <location>
        <begin position="1340"/>
        <end position="1381"/>
    </location>
</feature>
<accession>A0A5B9QDP4</accession>
<dbReference type="Gene3D" id="2.130.10.10">
    <property type="entry name" value="YVTN repeat-like/Quinoprotein amine dehydrogenase"/>
    <property type="match status" value="2"/>
</dbReference>
<dbReference type="InterPro" id="IPR019775">
    <property type="entry name" value="WD40_repeat_CS"/>
</dbReference>
<dbReference type="InterPro" id="IPR011047">
    <property type="entry name" value="Quinoprotein_ADH-like_sf"/>
</dbReference>
<dbReference type="Pfam" id="PF00400">
    <property type="entry name" value="WD40"/>
    <property type="match status" value="2"/>
</dbReference>
<dbReference type="PANTHER" id="PTHR44019:SF8">
    <property type="entry name" value="POC1 CENTRIOLAR PROTEIN HOMOLOG"/>
    <property type="match status" value="1"/>
</dbReference>
<dbReference type="SUPFAM" id="SSF50969">
    <property type="entry name" value="YVTN repeat-like/Quinoprotein amine dehydrogenase"/>
    <property type="match status" value="1"/>
</dbReference>
<dbReference type="RefSeq" id="WP_148074357.1">
    <property type="nucleotide sequence ID" value="NZ_CP042913.1"/>
</dbReference>
<dbReference type="PROSITE" id="PS50082">
    <property type="entry name" value="WD_REPEATS_2"/>
    <property type="match status" value="2"/>
</dbReference>
<evidence type="ECO:0000313" key="6">
    <source>
        <dbReference type="EMBL" id="QEG35919.1"/>
    </source>
</evidence>
<evidence type="ECO:0000313" key="7">
    <source>
        <dbReference type="Proteomes" id="UP000323917"/>
    </source>
</evidence>
<protein>
    <submittedName>
        <fullName evidence="6">WD domain, G-beta repeat</fullName>
    </submittedName>
</protein>
<organism evidence="6 7">
    <name type="scientific">Bythopirellula goksoeyrii</name>
    <dbReference type="NCBI Taxonomy" id="1400387"/>
    <lineage>
        <taxon>Bacteria</taxon>
        <taxon>Pseudomonadati</taxon>
        <taxon>Planctomycetota</taxon>
        <taxon>Planctomycetia</taxon>
        <taxon>Pirellulales</taxon>
        <taxon>Lacipirellulaceae</taxon>
        <taxon>Bythopirellula</taxon>
    </lineage>
</organism>
<feature type="repeat" description="WD" evidence="3">
    <location>
        <begin position="1217"/>
        <end position="1258"/>
    </location>
</feature>
<keyword evidence="5" id="KW-0472">Membrane</keyword>
<dbReference type="InterPro" id="IPR001680">
    <property type="entry name" value="WD40_rpt"/>
</dbReference>
<sequence>MDPSEESRRRLESELIHARPIGRVARSWSWVKRNRAVSALGSALVVSLLIALVVSTILLNSSQEALRQRELALKATDNALQQELKAKEAEAQLETARAESGRLKEANVQAWQQALNSEIAGKFARANSLLHDLETIRREPSKPVNREKARQTIRDISQLAAEAHVGIEQLDPNIFAAEILKFREQGALSEEAIRSEATRWLEFATLRQVKEIPLEELGSVKDRPQFQIDLEKVIHVGSNSSGSVVVVGRANREKVAVIDNGSDTVRFLRLEGVRFAQQGMEFGPGIVNTMTVAPDGSQLVVLDYSPRLLVFDLVQGKKLNEWKLPDMHFNNYLVCAKQGEVQLQSIGNTNTRQKELTWQLEDGTHSERQLADSEISMLRFHSPWHREVQGTLFDAIWNSRHMGPESSNTLKLRERGDQPNEITIATEKHLGAFGFAGDPNWLVYCVGNRLNCYDHQSGITLGAEYANPTEFRQVVKLCPAPRGFYAIVFDNVTTDSFGSQTRQIPPDRTKGQTLSLAVWKADFGTPLSQQILPTRCRDLKIASDGLIVAGGEGPSLVALANERELWDSSKANIRRPSANFQRDGQSTFTVDSIEGQYPSWRTEIRSSQSGELIKEFPASGVGNALRWDATRRFAVLLESETVNTVSYEVLDVQEDKVLGQLGPFDFDNGDSSGKPVVEFSPRGRWLLITQGEVMKLWEIPSLKYAGSVKNKNKSPWQNQQYEIRDIRNNREDNEFIESEIPDFREVYFDQVEDNVFVRPLRSVYNLPSMKRVAKLADWPDDEFNLFPFRVKFLGTRIFLLADRSGLRDRQFLVGVWDLETGQRYTLGDSTAHEPSGVEVQNNADRPLRLGETPVELANKLADPSTAEAAIKELARKAEAAFDAIAEDREVVAADGNSAENGAVEEGGPKETAKPLFRENSMAIVHPSGEKVLILMPFKERMSFGSSRSSPLSIYLWDLKSGEYKMVGSYANVGEFSLDPPVVSFDEDFVYLKLEIEEEKSESDHPFAQAHIVRWSDGKVTHSGKLWKDGFNRLLVWKDDEGLSVQVIPGTVRTPLEHSSGAVPGRAHLSPDHSTIVLQLDLGNRGAKRTRIAGMWSSINGKRLVELPASISSVTFDPKSRWCVVTNNDKEELMIVDCESGQIQRRLSPPWLLKDVIRMADDRVPNANSPPGYPIGYTPSYGLDNIRIDPTGSRLLLNGYGLTALWDAEQNKEIKRLKKSHHAPINCVAQDPRGRFIATGGVEGGVIIWDRKTGKYVRSYVEYVGSIVEVSFDNKGDRLFALSSNGTLSCLGQHGWQVRSKSKSTAQTFACHPSEPIVAVGTEAGEILFLSMRDGKQSGTLRFEHGDLTSLDYTSDGKFLAAGCKDGSIVVWDVSTKKERCQMNAEGPIVSLRWLIETGTLVSGGQTIEIWDVDRATSIWSIPITKAPVRAMDLNRIRDQLVIADGGGAGRLIDLRGLNSAIAEMGVLGIELPRDVTGVSGTTR</sequence>
<dbReference type="PROSITE" id="PS00678">
    <property type="entry name" value="WD_REPEATS_1"/>
    <property type="match status" value="1"/>
</dbReference>
<dbReference type="Proteomes" id="UP000323917">
    <property type="component" value="Chromosome"/>
</dbReference>